<comment type="caution">
    <text evidence="1">The sequence shown here is derived from an EMBL/GenBank/DDBJ whole genome shotgun (WGS) entry which is preliminary data.</text>
</comment>
<feature type="non-terminal residue" evidence="1">
    <location>
        <position position="1"/>
    </location>
</feature>
<dbReference type="AlphaFoldDB" id="A0A9D1M596"/>
<dbReference type="EMBL" id="DVNC01000061">
    <property type="protein sequence ID" value="HIU54148.1"/>
    <property type="molecule type" value="Genomic_DNA"/>
</dbReference>
<organism evidence="1 2">
    <name type="scientific">Candidatus Scatocola faecipullorum</name>
    <dbReference type="NCBI Taxonomy" id="2840917"/>
    <lineage>
        <taxon>Bacteria</taxon>
        <taxon>Pseudomonadati</taxon>
        <taxon>Pseudomonadota</taxon>
        <taxon>Alphaproteobacteria</taxon>
        <taxon>Rhodospirillales</taxon>
        <taxon>Rhodospirillaceae</taxon>
        <taxon>Rhodospirillaceae incertae sedis</taxon>
        <taxon>Candidatus Scatocola</taxon>
    </lineage>
</organism>
<dbReference type="Proteomes" id="UP000824107">
    <property type="component" value="Unassembled WGS sequence"/>
</dbReference>
<gene>
    <name evidence="1" type="ORF">IAD20_08740</name>
</gene>
<name>A0A9D1M596_9PROT</name>
<accession>A0A9D1M596</accession>
<proteinExistence type="predicted"/>
<evidence type="ECO:0000313" key="2">
    <source>
        <dbReference type="Proteomes" id="UP000824107"/>
    </source>
</evidence>
<evidence type="ECO:0000313" key="1">
    <source>
        <dbReference type="EMBL" id="HIU54148.1"/>
    </source>
</evidence>
<sequence>TSAIVGNAYAQTCGAQPSCADLGYTLTSTSSYVGKVLKCPFDKTKYYCTQKSEIFSNMALNWNAKVSFSGNSYYYPSKYGFIIASARDTGRGSVKIKVNGITFQSTVQSDTMGVHYVPVKPGDSIYIISYNANEDTFYFVPFAGN</sequence>
<protein>
    <submittedName>
        <fullName evidence="1">Uncharacterized protein</fullName>
    </submittedName>
</protein>
<reference evidence="1" key="1">
    <citation type="submission" date="2020-10" db="EMBL/GenBank/DDBJ databases">
        <authorList>
            <person name="Gilroy R."/>
        </authorList>
    </citation>
    <scope>NUCLEOTIDE SEQUENCE</scope>
    <source>
        <strain evidence="1">ChiW3-316</strain>
    </source>
</reference>
<reference evidence="1" key="2">
    <citation type="journal article" date="2021" name="PeerJ">
        <title>Extensive microbial diversity within the chicken gut microbiome revealed by metagenomics and culture.</title>
        <authorList>
            <person name="Gilroy R."/>
            <person name="Ravi A."/>
            <person name="Getino M."/>
            <person name="Pursley I."/>
            <person name="Horton D.L."/>
            <person name="Alikhan N.F."/>
            <person name="Baker D."/>
            <person name="Gharbi K."/>
            <person name="Hall N."/>
            <person name="Watson M."/>
            <person name="Adriaenssens E.M."/>
            <person name="Foster-Nyarko E."/>
            <person name="Jarju S."/>
            <person name="Secka A."/>
            <person name="Antonio M."/>
            <person name="Oren A."/>
            <person name="Chaudhuri R.R."/>
            <person name="La Ragione R."/>
            <person name="Hildebrand F."/>
            <person name="Pallen M.J."/>
        </authorList>
    </citation>
    <scope>NUCLEOTIDE SEQUENCE</scope>
    <source>
        <strain evidence="1">ChiW3-316</strain>
    </source>
</reference>